<sequence>MTSNTYNESSSSNNTNTNTTNNNNNKTPVLDLGEIGVGLMQWGTTKIDERVVNPKGNLSDDTVQEL</sequence>
<protein>
    <submittedName>
        <fullName evidence="2">Uncharacterized protein</fullName>
    </submittedName>
</protein>
<dbReference type="EMBL" id="CAKOGP040001554">
    <property type="protein sequence ID" value="CAJ1945862.1"/>
    <property type="molecule type" value="Genomic_DNA"/>
</dbReference>
<accession>A0AAD2CUV5</accession>
<proteinExistence type="predicted"/>
<feature type="non-terminal residue" evidence="2">
    <location>
        <position position="66"/>
    </location>
</feature>
<feature type="compositionally biased region" description="Low complexity" evidence="1">
    <location>
        <begin position="1"/>
        <end position="25"/>
    </location>
</feature>
<dbReference type="Proteomes" id="UP001295423">
    <property type="component" value="Unassembled WGS sequence"/>
</dbReference>
<evidence type="ECO:0000256" key="1">
    <source>
        <dbReference type="SAM" id="MobiDB-lite"/>
    </source>
</evidence>
<comment type="caution">
    <text evidence="2">The sequence shown here is derived from an EMBL/GenBank/DDBJ whole genome shotgun (WGS) entry which is preliminary data.</text>
</comment>
<feature type="region of interest" description="Disordered" evidence="1">
    <location>
        <begin position="1"/>
        <end position="29"/>
    </location>
</feature>
<organism evidence="2 3">
    <name type="scientific">Cylindrotheca closterium</name>
    <dbReference type="NCBI Taxonomy" id="2856"/>
    <lineage>
        <taxon>Eukaryota</taxon>
        <taxon>Sar</taxon>
        <taxon>Stramenopiles</taxon>
        <taxon>Ochrophyta</taxon>
        <taxon>Bacillariophyta</taxon>
        <taxon>Bacillariophyceae</taxon>
        <taxon>Bacillariophycidae</taxon>
        <taxon>Bacillariales</taxon>
        <taxon>Bacillariaceae</taxon>
        <taxon>Cylindrotheca</taxon>
    </lineage>
</organism>
<evidence type="ECO:0000313" key="2">
    <source>
        <dbReference type="EMBL" id="CAJ1945862.1"/>
    </source>
</evidence>
<gene>
    <name evidence="2" type="ORF">CYCCA115_LOCUS10005</name>
</gene>
<name>A0AAD2CUV5_9STRA</name>
<keyword evidence="3" id="KW-1185">Reference proteome</keyword>
<reference evidence="2" key="1">
    <citation type="submission" date="2023-08" db="EMBL/GenBank/DDBJ databases">
        <authorList>
            <person name="Audoor S."/>
            <person name="Bilcke G."/>
        </authorList>
    </citation>
    <scope>NUCLEOTIDE SEQUENCE</scope>
</reference>
<evidence type="ECO:0000313" key="3">
    <source>
        <dbReference type="Proteomes" id="UP001295423"/>
    </source>
</evidence>
<dbReference type="AlphaFoldDB" id="A0AAD2CUV5"/>